<sequence>MFSCFSVFSLGTALLYRTAVCAATMYAQNGGKALGHACAAVSTCGKAGQKNMPLFFTWREKLPKRPFPPLGRTTKSPGHSFKECSGQKGLRVKPW</sequence>
<evidence type="ECO:0000313" key="4">
    <source>
        <dbReference type="Proteomes" id="UP000006028"/>
    </source>
</evidence>
<organism evidence="3 4">
    <name type="scientific">Faecalibacterium cf. prausnitzii KLE1255</name>
    <dbReference type="NCBI Taxonomy" id="748224"/>
    <lineage>
        <taxon>Bacteria</taxon>
        <taxon>Bacillati</taxon>
        <taxon>Bacillota</taxon>
        <taxon>Clostridia</taxon>
        <taxon>Eubacteriales</taxon>
        <taxon>Oscillospiraceae</taxon>
        <taxon>Faecalibacterium</taxon>
    </lineage>
</organism>
<comment type="caution">
    <text evidence="3">The sequence shown here is derived from an EMBL/GenBank/DDBJ whole genome shotgun (WGS) entry which is preliminary data.</text>
</comment>
<feature type="region of interest" description="Disordered" evidence="1">
    <location>
        <begin position="67"/>
        <end position="95"/>
    </location>
</feature>
<dbReference type="HOGENOM" id="CLU_2368669_0_0_9"/>
<gene>
    <name evidence="3" type="ORF">HMPREF9436_02107</name>
</gene>
<dbReference type="BioCyc" id="FCF748224-HMP:GTSS-1213-MONOMER"/>
<keyword evidence="2" id="KW-0732">Signal</keyword>
<evidence type="ECO:0000256" key="2">
    <source>
        <dbReference type="SAM" id="SignalP"/>
    </source>
</evidence>
<evidence type="ECO:0000313" key="3">
    <source>
        <dbReference type="EMBL" id="EFQ06419.1"/>
    </source>
</evidence>
<feature type="signal peptide" evidence="2">
    <location>
        <begin position="1"/>
        <end position="22"/>
    </location>
</feature>
<evidence type="ECO:0000256" key="1">
    <source>
        <dbReference type="SAM" id="MobiDB-lite"/>
    </source>
</evidence>
<protein>
    <recommendedName>
        <fullName evidence="5">Secreted protein</fullName>
    </recommendedName>
</protein>
<evidence type="ECO:0008006" key="5">
    <source>
        <dbReference type="Google" id="ProtNLM"/>
    </source>
</evidence>
<feature type="chain" id="PRO_5003166579" description="Secreted protein" evidence="2">
    <location>
        <begin position="23"/>
        <end position="95"/>
    </location>
</feature>
<accession>E2ZKA4</accession>
<reference evidence="3 4" key="1">
    <citation type="submission" date="2010-08" db="EMBL/GenBank/DDBJ databases">
        <authorList>
            <person name="Weinstock G."/>
            <person name="Sodergren E."/>
            <person name="Clifton S."/>
            <person name="Fulton L."/>
            <person name="Fulton B."/>
            <person name="Courtney L."/>
            <person name="Fronick C."/>
            <person name="Harrison M."/>
            <person name="Strong C."/>
            <person name="Farmer C."/>
            <person name="Delahaunty K."/>
            <person name="Markovic C."/>
            <person name="Hall O."/>
            <person name="Minx P."/>
            <person name="Tomlinson C."/>
            <person name="Mitreva M."/>
            <person name="Hou S."/>
            <person name="Chen J."/>
            <person name="Wollam A."/>
            <person name="Pepin K.H."/>
            <person name="Johnson M."/>
            <person name="Bhonagiri V."/>
            <person name="Zhang X."/>
            <person name="Suruliraj S."/>
            <person name="Warren W."/>
            <person name="Chinwalla A."/>
            <person name="Mardis E.R."/>
            <person name="Wilson R.K."/>
        </authorList>
    </citation>
    <scope>NUCLEOTIDE SEQUENCE [LARGE SCALE GENOMIC DNA]</scope>
    <source>
        <strain evidence="3 4">KLE1255</strain>
    </source>
</reference>
<dbReference type="EMBL" id="AECU01000170">
    <property type="protein sequence ID" value="EFQ06419.1"/>
    <property type="molecule type" value="Genomic_DNA"/>
</dbReference>
<name>E2ZKA4_9FIRM</name>
<dbReference type="Proteomes" id="UP000006028">
    <property type="component" value="Unassembled WGS sequence"/>
</dbReference>
<dbReference type="AlphaFoldDB" id="E2ZKA4"/>
<proteinExistence type="predicted"/>
<dbReference type="STRING" id="748224.HMPREF9436_02107"/>